<proteinExistence type="predicted"/>
<organism evidence="1 2">
    <name type="scientific">Amphibalanus amphitrite</name>
    <name type="common">Striped barnacle</name>
    <name type="synonym">Balanus amphitrite</name>
    <dbReference type="NCBI Taxonomy" id="1232801"/>
    <lineage>
        <taxon>Eukaryota</taxon>
        <taxon>Metazoa</taxon>
        <taxon>Ecdysozoa</taxon>
        <taxon>Arthropoda</taxon>
        <taxon>Crustacea</taxon>
        <taxon>Multicrustacea</taxon>
        <taxon>Cirripedia</taxon>
        <taxon>Thoracica</taxon>
        <taxon>Thoracicalcarea</taxon>
        <taxon>Balanomorpha</taxon>
        <taxon>Balanoidea</taxon>
        <taxon>Balanidae</taxon>
        <taxon>Amphibalaninae</taxon>
        <taxon>Amphibalanus</taxon>
    </lineage>
</organism>
<accession>A0A6A4X3V4</accession>
<keyword evidence="2" id="KW-1185">Reference proteome</keyword>
<sequence length="84" mass="9268">MAGRTLGLRAAEAVEVFIYPLLPRTKVRGFRPETYDQRRRFVNRLGVTVSVAAHHSDRRTMFERSGFLEDGSAALTTGAASCAP</sequence>
<protein>
    <submittedName>
        <fullName evidence="1">Uncharacterized protein</fullName>
    </submittedName>
</protein>
<comment type="caution">
    <text evidence="1">The sequence shown here is derived from an EMBL/GenBank/DDBJ whole genome shotgun (WGS) entry which is preliminary data.</text>
</comment>
<gene>
    <name evidence="1" type="ORF">FJT64_019743</name>
</gene>
<dbReference type="EMBL" id="VIIS01000434">
    <property type="protein sequence ID" value="KAF0309101.1"/>
    <property type="molecule type" value="Genomic_DNA"/>
</dbReference>
<name>A0A6A4X3V4_AMPAM</name>
<dbReference type="Proteomes" id="UP000440578">
    <property type="component" value="Unassembled WGS sequence"/>
</dbReference>
<evidence type="ECO:0000313" key="1">
    <source>
        <dbReference type="EMBL" id="KAF0309101.1"/>
    </source>
</evidence>
<evidence type="ECO:0000313" key="2">
    <source>
        <dbReference type="Proteomes" id="UP000440578"/>
    </source>
</evidence>
<reference evidence="1 2" key="1">
    <citation type="submission" date="2019-07" db="EMBL/GenBank/DDBJ databases">
        <title>Draft genome assembly of a fouling barnacle, Amphibalanus amphitrite (Darwin, 1854): The first reference genome for Thecostraca.</title>
        <authorList>
            <person name="Kim W."/>
        </authorList>
    </citation>
    <scope>NUCLEOTIDE SEQUENCE [LARGE SCALE GENOMIC DNA]</scope>
    <source>
        <strain evidence="1">SNU_AA5</strain>
        <tissue evidence="1">Soma without cirri and trophi</tissue>
    </source>
</reference>
<dbReference type="AlphaFoldDB" id="A0A6A4X3V4"/>